<sequence length="219" mass="24518">MSSANYKYACSIENETIKVIRVAPFTLTDESLEIQFMRTIRAPYNAGATKLPLDLGKFPLQGEESMSISFQSRAPFMVKVYVGSVNAVSGEHRLEGAGTQAPHRRYHQSSLDGIAVSPGVFRQFEALLPSSSGPQDGGEYSAEVVMARESSCMSDLQFEITPWKKGPEPIILRPRFVEPKEEKHDGRRNGMDLPETPPFPHVEGHECPLQTRLFRKRSY</sequence>
<comment type="caution">
    <text evidence="2">The sequence shown here is derived from an EMBL/GenBank/DDBJ whole genome shotgun (WGS) entry which is preliminary data.</text>
</comment>
<organism evidence="2 3">
    <name type="scientific">Apiospora phragmitis</name>
    <dbReference type="NCBI Taxonomy" id="2905665"/>
    <lineage>
        <taxon>Eukaryota</taxon>
        <taxon>Fungi</taxon>
        <taxon>Dikarya</taxon>
        <taxon>Ascomycota</taxon>
        <taxon>Pezizomycotina</taxon>
        <taxon>Sordariomycetes</taxon>
        <taxon>Xylariomycetidae</taxon>
        <taxon>Amphisphaeriales</taxon>
        <taxon>Apiosporaceae</taxon>
        <taxon>Apiospora</taxon>
    </lineage>
</organism>
<reference evidence="2 3" key="1">
    <citation type="submission" date="2023-01" db="EMBL/GenBank/DDBJ databases">
        <title>Analysis of 21 Apiospora genomes using comparative genomics revels a genus with tremendous synthesis potential of carbohydrate active enzymes and secondary metabolites.</title>
        <authorList>
            <person name="Sorensen T."/>
        </authorList>
    </citation>
    <scope>NUCLEOTIDE SEQUENCE [LARGE SCALE GENOMIC DNA]</scope>
    <source>
        <strain evidence="2 3">CBS 135458</strain>
    </source>
</reference>
<feature type="compositionally biased region" description="Basic and acidic residues" evidence="1">
    <location>
        <begin position="179"/>
        <end position="190"/>
    </location>
</feature>
<dbReference type="GeneID" id="92093362"/>
<gene>
    <name evidence="2" type="ORF">PG994_008890</name>
</gene>
<evidence type="ECO:0000256" key="1">
    <source>
        <dbReference type="SAM" id="MobiDB-lite"/>
    </source>
</evidence>
<dbReference type="RefSeq" id="XP_066713888.1">
    <property type="nucleotide sequence ID" value="XM_066860299.1"/>
</dbReference>
<evidence type="ECO:0000313" key="3">
    <source>
        <dbReference type="Proteomes" id="UP001480595"/>
    </source>
</evidence>
<dbReference type="Proteomes" id="UP001480595">
    <property type="component" value="Unassembled WGS sequence"/>
</dbReference>
<keyword evidence="3" id="KW-1185">Reference proteome</keyword>
<proteinExistence type="predicted"/>
<feature type="region of interest" description="Disordered" evidence="1">
    <location>
        <begin position="179"/>
        <end position="205"/>
    </location>
</feature>
<dbReference type="EMBL" id="JAQQWL010000009">
    <property type="protein sequence ID" value="KAK8058442.1"/>
    <property type="molecule type" value="Genomic_DNA"/>
</dbReference>
<accession>A0ABR1UHR6</accession>
<evidence type="ECO:0000313" key="2">
    <source>
        <dbReference type="EMBL" id="KAK8058442.1"/>
    </source>
</evidence>
<name>A0ABR1UHR6_9PEZI</name>
<protein>
    <submittedName>
        <fullName evidence="2">Uncharacterized protein</fullName>
    </submittedName>
</protein>